<reference evidence="3 4" key="1">
    <citation type="submission" date="2015-03" db="EMBL/GenBank/DDBJ databases">
        <title>Comparative analysis of the OM43 clade including a novel species from Red Sea uncovers genomic and metabolic diversity among marine methylotrophs.</title>
        <authorList>
            <person name="Jimenez-Infante F."/>
            <person name="Ngugi D.K."/>
            <person name="Vinu M."/>
            <person name="Alam I."/>
            <person name="Kamau A."/>
            <person name="Blom J."/>
            <person name="Bajic V.B."/>
            <person name="Stingl U."/>
        </authorList>
    </citation>
    <scope>NUCLEOTIDE SEQUENCE [LARGE SCALE GENOMIC DNA]</scope>
    <source>
        <strain evidence="3 4">MBRSH7</strain>
    </source>
</reference>
<evidence type="ECO:0000313" key="3">
    <source>
        <dbReference type="EMBL" id="AKO66225.1"/>
    </source>
</evidence>
<dbReference type="EMBL" id="CP011002">
    <property type="protein sequence ID" value="AKO66225.1"/>
    <property type="molecule type" value="Genomic_DNA"/>
</dbReference>
<dbReference type="Pfam" id="PF16747">
    <property type="entry name" value="Adhesin_E"/>
    <property type="match status" value="1"/>
</dbReference>
<protein>
    <recommendedName>
        <fullName evidence="2">Surface-adhesin protein E-like domain-containing protein</fullName>
    </recommendedName>
</protein>
<evidence type="ECO:0000256" key="1">
    <source>
        <dbReference type="SAM" id="SignalP"/>
    </source>
</evidence>
<gene>
    <name evidence="3" type="ORF">VI33_06020</name>
</gene>
<evidence type="ECO:0000313" key="4">
    <source>
        <dbReference type="Proteomes" id="UP000066549"/>
    </source>
</evidence>
<feature type="domain" description="Surface-adhesin protein E-like" evidence="2">
    <location>
        <begin position="37"/>
        <end position="102"/>
    </location>
</feature>
<keyword evidence="1" id="KW-0732">Signal</keyword>
<evidence type="ECO:0000259" key="2">
    <source>
        <dbReference type="Pfam" id="PF16747"/>
    </source>
</evidence>
<feature type="chain" id="PRO_5005206742" description="Surface-adhesin protein E-like domain-containing protein" evidence="1">
    <location>
        <begin position="17"/>
        <end position="104"/>
    </location>
</feature>
<accession>A0A0H4J2H7</accession>
<organism evidence="3 4">
    <name type="scientific">Methylophilales bacterium MBRS-H7</name>
    <dbReference type="NCBI Taxonomy" id="1623450"/>
    <lineage>
        <taxon>Bacteria</taxon>
        <taxon>Pseudomonadati</taxon>
        <taxon>Pseudomonadota</taxon>
        <taxon>Betaproteobacteria</taxon>
        <taxon>Nitrosomonadales</taxon>
        <taxon>OM43 clade</taxon>
    </lineage>
</organism>
<name>A0A0H4J2H7_9PROT</name>
<proteinExistence type="predicted"/>
<feature type="signal peptide" evidence="1">
    <location>
        <begin position="1"/>
        <end position="16"/>
    </location>
</feature>
<dbReference type="InterPro" id="IPR031939">
    <property type="entry name" value="Adhesin_E-like"/>
</dbReference>
<dbReference type="Proteomes" id="UP000066549">
    <property type="component" value="Chromosome"/>
</dbReference>
<dbReference type="AlphaFoldDB" id="A0A0H4J2H7"/>
<keyword evidence="4" id="KW-1185">Reference proteome</keyword>
<sequence length="104" mass="12458">MKYLLLLFFIPSISLAWENTFEITSDKKRRITSYFNDDNMQFSRSKNYEFDCVNENYKILKATSYQFPELKGKSMDENADPEKVFQPQPHSNEYTLLKEVCNYK</sequence>